<dbReference type="Proteomes" id="UP001162501">
    <property type="component" value="Chromosome 4"/>
</dbReference>
<sequence>MCVYKEGASPSERSEHKGLGARACLASEEQQGFQRVLGALMSVKAMSGEWGGTTRAKPHRPEKAVSYSGFDKLPTESSEQEVTMSDLVVAEKNCAGEGEGARIEDHSEKQSKNPGDSCDNPEPVQLWSREK</sequence>
<evidence type="ECO:0000313" key="1">
    <source>
        <dbReference type="EMBL" id="CAI9710009.1"/>
    </source>
</evidence>
<organism evidence="1 2">
    <name type="scientific">Rangifer tarandus platyrhynchus</name>
    <name type="common">Svalbard reindeer</name>
    <dbReference type="NCBI Taxonomy" id="3082113"/>
    <lineage>
        <taxon>Eukaryota</taxon>
        <taxon>Metazoa</taxon>
        <taxon>Chordata</taxon>
        <taxon>Craniata</taxon>
        <taxon>Vertebrata</taxon>
        <taxon>Euteleostomi</taxon>
        <taxon>Mammalia</taxon>
        <taxon>Eutheria</taxon>
        <taxon>Laurasiatheria</taxon>
        <taxon>Artiodactyla</taxon>
        <taxon>Ruminantia</taxon>
        <taxon>Pecora</taxon>
        <taxon>Cervidae</taxon>
        <taxon>Odocoileinae</taxon>
        <taxon>Rangifer</taxon>
    </lineage>
</organism>
<proteinExistence type="predicted"/>
<gene>
    <name evidence="1" type="ORF">MRATA1EN3_LOCUS21222</name>
</gene>
<reference evidence="1" key="1">
    <citation type="submission" date="2023-05" db="EMBL/GenBank/DDBJ databases">
        <authorList>
            <consortium name="ELIXIR-Norway"/>
        </authorList>
    </citation>
    <scope>NUCLEOTIDE SEQUENCE</scope>
</reference>
<accession>A0ACB0FCM3</accession>
<protein>
    <submittedName>
        <fullName evidence="1">Uncharacterized protein</fullName>
    </submittedName>
</protein>
<dbReference type="EMBL" id="OX596088">
    <property type="protein sequence ID" value="CAI9710009.1"/>
    <property type="molecule type" value="Genomic_DNA"/>
</dbReference>
<evidence type="ECO:0000313" key="2">
    <source>
        <dbReference type="Proteomes" id="UP001162501"/>
    </source>
</evidence>
<name>A0ACB0FCM3_RANTA</name>